<feature type="active site" evidence="3">
    <location>
        <position position="208"/>
    </location>
</feature>
<dbReference type="InterPro" id="IPR029058">
    <property type="entry name" value="AB_hydrolase_fold"/>
</dbReference>
<dbReference type="PANTHER" id="PTHR48081">
    <property type="entry name" value="AB HYDROLASE SUPERFAMILY PROTEIN C4A8.06C"/>
    <property type="match status" value="1"/>
</dbReference>
<dbReference type="AlphaFoldDB" id="A0A0D2CI47"/>
<protein>
    <recommendedName>
        <fullName evidence="4">Alpha/beta hydrolase fold-3 domain-containing protein</fullName>
    </recommendedName>
</protein>
<organism evidence="5 6">
    <name type="scientific">Exophiala xenobiotica</name>
    <dbReference type="NCBI Taxonomy" id="348802"/>
    <lineage>
        <taxon>Eukaryota</taxon>
        <taxon>Fungi</taxon>
        <taxon>Dikarya</taxon>
        <taxon>Ascomycota</taxon>
        <taxon>Pezizomycotina</taxon>
        <taxon>Eurotiomycetes</taxon>
        <taxon>Chaetothyriomycetidae</taxon>
        <taxon>Chaetothyriales</taxon>
        <taxon>Herpotrichiellaceae</taxon>
        <taxon>Exophiala</taxon>
    </lineage>
</organism>
<accession>A0A0D2CI47</accession>
<dbReference type="InterPro" id="IPR033140">
    <property type="entry name" value="Lipase_GDXG_put_SER_AS"/>
</dbReference>
<evidence type="ECO:0000256" key="2">
    <source>
        <dbReference type="ARBA" id="ARBA00022801"/>
    </source>
</evidence>
<gene>
    <name evidence="5" type="ORF">PV05_11146</name>
</gene>
<comment type="similarity">
    <text evidence="1">Belongs to the 'GDXG' lipolytic enzyme family.</text>
</comment>
<dbReference type="GeneID" id="25333054"/>
<evidence type="ECO:0000313" key="6">
    <source>
        <dbReference type="Proteomes" id="UP000054342"/>
    </source>
</evidence>
<dbReference type="InterPro" id="IPR013094">
    <property type="entry name" value="AB_hydrolase_3"/>
</dbReference>
<keyword evidence="6" id="KW-1185">Reference proteome</keyword>
<dbReference type="PANTHER" id="PTHR48081:SF26">
    <property type="entry name" value="ALPHA_BETA HYDROLASE FOLD-3 DOMAIN-CONTAINING PROTEIN"/>
    <property type="match status" value="1"/>
</dbReference>
<dbReference type="HOGENOM" id="CLU_963237_0_0_1"/>
<dbReference type="RefSeq" id="XP_013310056.1">
    <property type="nucleotide sequence ID" value="XM_013454602.1"/>
</dbReference>
<dbReference type="STRING" id="348802.A0A0D2CI47"/>
<dbReference type="GO" id="GO:0016787">
    <property type="term" value="F:hydrolase activity"/>
    <property type="evidence" value="ECO:0007669"/>
    <property type="project" value="UniProtKB-KW"/>
</dbReference>
<reference evidence="5 6" key="1">
    <citation type="submission" date="2015-01" db="EMBL/GenBank/DDBJ databases">
        <title>The Genome Sequence of Exophiala xenobiotica CBS118157.</title>
        <authorList>
            <consortium name="The Broad Institute Genomics Platform"/>
            <person name="Cuomo C."/>
            <person name="de Hoog S."/>
            <person name="Gorbushina A."/>
            <person name="Stielow B."/>
            <person name="Teixiera M."/>
            <person name="Abouelleil A."/>
            <person name="Chapman S.B."/>
            <person name="Priest M."/>
            <person name="Young S.K."/>
            <person name="Wortman J."/>
            <person name="Nusbaum C."/>
            <person name="Birren B."/>
        </authorList>
    </citation>
    <scope>NUCLEOTIDE SEQUENCE [LARGE SCALE GENOMIC DNA]</scope>
    <source>
        <strain evidence="5 6">CBS 118157</strain>
    </source>
</reference>
<evidence type="ECO:0000256" key="3">
    <source>
        <dbReference type="PROSITE-ProRule" id="PRU10038"/>
    </source>
</evidence>
<sequence>MSHIHVGAMLAEPLGNVYAVLEICWRLPWRVAYAIIGKVTSSQVQPEQTSVWLAMATSIFAPFLAYNWHMLLARPTTIDPAAALLFPPDVNDKNPNKDETHGFHGFLYASELSPAYGKPTLKGADAVWIHAHGGGFYAGEARQYHHTYLRWTNKAYQELGYDLRILAVEYPLSTVKPYPGALEAMMAAYKYLLNDGIAPSHIVIAGDSAGGNLALTTCYEIMQRKLPMPGALIMLSPWLDLTRSTSGNSPNQPTDWLTTFDSEECRVGAIEMYMGTTIKSAQDPRVSPM</sequence>
<keyword evidence="2" id="KW-0378">Hydrolase</keyword>
<evidence type="ECO:0000259" key="4">
    <source>
        <dbReference type="Pfam" id="PF07859"/>
    </source>
</evidence>
<dbReference type="OrthoDB" id="4104581at2759"/>
<dbReference type="EMBL" id="KN847323">
    <property type="protein sequence ID" value="KIW49472.1"/>
    <property type="molecule type" value="Genomic_DNA"/>
</dbReference>
<evidence type="ECO:0000256" key="1">
    <source>
        <dbReference type="ARBA" id="ARBA00010515"/>
    </source>
</evidence>
<dbReference type="Pfam" id="PF07859">
    <property type="entry name" value="Abhydrolase_3"/>
    <property type="match status" value="1"/>
</dbReference>
<dbReference type="PROSITE" id="PS01174">
    <property type="entry name" value="LIPASE_GDXG_SER"/>
    <property type="match status" value="1"/>
</dbReference>
<feature type="domain" description="Alpha/beta hydrolase fold-3" evidence="4">
    <location>
        <begin position="129"/>
        <end position="288"/>
    </location>
</feature>
<dbReference type="Gene3D" id="3.40.50.1820">
    <property type="entry name" value="alpha/beta hydrolase"/>
    <property type="match status" value="1"/>
</dbReference>
<evidence type="ECO:0000313" key="5">
    <source>
        <dbReference type="EMBL" id="KIW49472.1"/>
    </source>
</evidence>
<dbReference type="InterPro" id="IPR050300">
    <property type="entry name" value="GDXG_lipolytic_enzyme"/>
</dbReference>
<dbReference type="SUPFAM" id="SSF53474">
    <property type="entry name" value="alpha/beta-Hydrolases"/>
    <property type="match status" value="1"/>
</dbReference>
<proteinExistence type="inferred from homology"/>
<dbReference type="Proteomes" id="UP000054342">
    <property type="component" value="Unassembled WGS sequence"/>
</dbReference>
<name>A0A0D2CI47_9EURO</name>